<dbReference type="EMBL" id="FMBM01000002">
    <property type="protein sequence ID" value="SCC81263.1"/>
    <property type="molecule type" value="Genomic_DNA"/>
</dbReference>
<organism evidence="1 3">
    <name type="scientific">Saliniramus fredricksonii</name>
    <dbReference type="NCBI Taxonomy" id="1653334"/>
    <lineage>
        <taxon>Bacteria</taxon>
        <taxon>Pseudomonadati</taxon>
        <taxon>Pseudomonadota</taxon>
        <taxon>Alphaproteobacteria</taxon>
        <taxon>Hyphomicrobiales</taxon>
        <taxon>Salinarimonadaceae</taxon>
        <taxon>Saliniramus</taxon>
    </lineage>
</organism>
<dbReference type="Proteomes" id="UP000182800">
    <property type="component" value="Unassembled WGS sequence"/>
</dbReference>
<proteinExistence type="predicted"/>
<evidence type="ECO:0000313" key="1">
    <source>
        <dbReference type="EMBL" id="KPQ12361.1"/>
    </source>
</evidence>
<reference evidence="1 3" key="1">
    <citation type="submission" date="2015-09" db="EMBL/GenBank/DDBJ databases">
        <title>Identification and resolution of microdiversity through metagenomic sequencing of parallel consortia.</title>
        <authorList>
            <person name="Nelson W.C."/>
            <person name="Romine M.F."/>
            <person name="Lindemann S.R."/>
        </authorList>
    </citation>
    <scope>NUCLEOTIDE SEQUENCE [LARGE SCALE GENOMIC DNA]</scope>
    <source>
        <strain evidence="1">HL-109</strain>
    </source>
</reference>
<keyword evidence="4" id="KW-1185">Reference proteome</keyword>
<reference evidence="2 4" key="2">
    <citation type="submission" date="2016-08" db="EMBL/GenBank/DDBJ databases">
        <authorList>
            <person name="Varghese N."/>
            <person name="Submissions Spin"/>
        </authorList>
    </citation>
    <scope>NUCLEOTIDE SEQUENCE [LARGE SCALE GENOMIC DNA]</scope>
    <source>
        <strain evidence="2 4">HL-109</strain>
    </source>
</reference>
<protein>
    <submittedName>
        <fullName evidence="1">Uncharacterized protein</fullName>
    </submittedName>
</protein>
<name>A0A0P8AAZ3_9HYPH</name>
<dbReference type="AlphaFoldDB" id="A0A0P8AAZ3"/>
<gene>
    <name evidence="2" type="ORF">GA0071312_2199</name>
    <name evidence="1" type="ORF">HLUCCO17_02010</name>
</gene>
<dbReference type="EMBL" id="LJSX01000002">
    <property type="protein sequence ID" value="KPQ12361.1"/>
    <property type="molecule type" value="Genomic_DNA"/>
</dbReference>
<dbReference type="Proteomes" id="UP000050497">
    <property type="component" value="Unassembled WGS sequence"/>
</dbReference>
<sequence>MNITANEVTMPVPMICMKFMETNNFQGFAGSHGQCGTVVLLFLADSYQNNKLLLQSVEGHHPPPPPPTQPELTTRKRELCRGDWSRFPPAYPHVLFVGTDDIGNRKWIISRHQSPLASTNMFALNIGRRFAVLILCTNILFAQPVSRSTTDSNFCFWAQPTPFFVSLDLMAGLLPTKVSTNLIAPRFGPKSMVL</sequence>
<evidence type="ECO:0000313" key="2">
    <source>
        <dbReference type="EMBL" id="SCC81263.1"/>
    </source>
</evidence>
<accession>A0A0P8AAZ3</accession>
<comment type="caution">
    <text evidence="1">The sequence shown here is derived from an EMBL/GenBank/DDBJ whole genome shotgun (WGS) entry which is preliminary data.</text>
</comment>
<evidence type="ECO:0000313" key="4">
    <source>
        <dbReference type="Proteomes" id="UP000182800"/>
    </source>
</evidence>
<evidence type="ECO:0000313" key="3">
    <source>
        <dbReference type="Proteomes" id="UP000050497"/>
    </source>
</evidence>